<accession>A0ABX5HNT2</accession>
<dbReference type="EMBL" id="PYSG01000003">
    <property type="protein sequence ID" value="PTA48521.1"/>
    <property type="molecule type" value="Genomic_DNA"/>
</dbReference>
<evidence type="ECO:0000313" key="2">
    <source>
        <dbReference type="EMBL" id="PTA48521.1"/>
    </source>
</evidence>
<sequence>MQLYTYGHLTALLGERITMTDAQGVQAQLVIEHVEKNEQYGPDWEAFAVYLLGQDNLRIPQGCYVFEHPALGAETLFISPKNQLQYEVVINKRIAG</sequence>
<reference evidence="2 3" key="2">
    <citation type="submission" date="2018-04" db="EMBL/GenBank/DDBJ databases">
        <title>Genomic sequence of a freshwater isolate of Shewanella morhuae.</title>
        <authorList>
            <person name="Castillo D.E."/>
            <person name="Gram L."/>
        </authorList>
    </citation>
    <scope>NUCLEOTIDE SEQUENCE [LARGE SCALE GENOMIC DNA]</scope>
    <source>
        <strain evidence="2 3">CW7</strain>
    </source>
</reference>
<feature type="domain" description="DUF6916" evidence="1">
    <location>
        <begin position="5"/>
        <end position="90"/>
    </location>
</feature>
<dbReference type="InterPro" id="IPR054209">
    <property type="entry name" value="DUF6916"/>
</dbReference>
<dbReference type="Proteomes" id="UP000240506">
    <property type="component" value="Unassembled WGS sequence"/>
</dbReference>
<comment type="caution">
    <text evidence="2">The sequence shown here is derived from an EMBL/GenBank/DDBJ whole genome shotgun (WGS) entry which is preliminary data.</text>
</comment>
<organism evidence="2 3">
    <name type="scientific">Shewanella morhuae</name>
    <dbReference type="NCBI Taxonomy" id="365591"/>
    <lineage>
        <taxon>Bacteria</taxon>
        <taxon>Pseudomonadati</taxon>
        <taxon>Pseudomonadota</taxon>
        <taxon>Gammaproteobacteria</taxon>
        <taxon>Alteromonadales</taxon>
        <taxon>Shewanellaceae</taxon>
        <taxon>Shewanella</taxon>
    </lineage>
</organism>
<keyword evidence="3" id="KW-1185">Reference proteome</keyword>
<protein>
    <recommendedName>
        <fullName evidence="1">DUF6916 domain-containing protein</fullName>
    </recommendedName>
</protein>
<evidence type="ECO:0000259" key="1">
    <source>
        <dbReference type="Pfam" id="PF21880"/>
    </source>
</evidence>
<dbReference type="Pfam" id="PF21880">
    <property type="entry name" value="DUF6916"/>
    <property type="match status" value="1"/>
</dbReference>
<proteinExistence type="predicted"/>
<gene>
    <name evidence="2" type="ORF">C9I43_15645</name>
</gene>
<reference evidence="2 3" key="1">
    <citation type="submission" date="2018-03" db="EMBL/GenBank/DDBJ databases">
        <authorList>
            <person name="Dailey F.E."/>
        </authorList>
    </citation>
    <scope>NUCLEOTIDE SEQUENCE [LARGE SCALE GENOMIC DNA]</scope>
    <source>
        <strain evidence="2 3">CW7</strain>
    </source>
</reference>
<name>A0ABX5HNT2_9GAMM</name>
<evidence type="ECO:0000313" key="3">
    <source>
        <dbReference type="Proteomes" id="UP000240506"/>
    </source>
</evidence>
<dbReference type="RefSeq" id="WP_107884376.1">
    <property type="nucleotide sequence ID" value="NZ_PYSG01000003.1"/>
</dbReference>